<gene>
    <name evidence="1" type="primary">RET3_2</name>
    <name evidence="1" type="ORF">H4S07_000737</name>
</gene>
<accession>A0ACC1LQD0</accession>
<comment type="caution">
    <text evidence="1">The sequence shown here is derived from an EMBL/GenBank/DDBJ whole genome shotgun (WGS) entry which is preliminary data.</text>
</comment>
<name>A0ACC1LQD0_9FUNG</name>
<organism evidence="1 2">
    <name type="scientific">Coemansia furcata</name>
    <dbReference type="NCBI Taxonomy" id="417177"/>
    <lineage>
        <taxon>Eukaryota</taxon>
        <taxon>Fungi</taxon>
        <taxon>Fungi incertae sedis</taxon>
        <taxon>Zoopagomycota</taxon>
        <taxon>Kickxellomycotina</taxon>
        <taxon>Kickxellomycetes</taxon>
        <taxon>Kickxellales</taxon>
        <taxon>Kickxellaceae</taxon>
        <taxon>Coemansia</taxon>
    </lineage>
</organism>
<evidence type="ECO:0000313" key="1">
    <source>
        <dbReference type="EMBL" id="KAJ2813378.1"/>
    </source>
</evidence>
<keyword evidence="2" id="KW-1185">Reference proteome</keyword>
<dbReference type="EMBL" id="JANBUP010000065">
    <property type="protein sequence ID" value="KAJ2813378.1"/>
    <property type="molecule type" value="Genomic_DNA"/>
</dbReference>
<sequence length="85" mass="9607">MHVTWQSRHSVDKRNILDNLDMVVLALDEAVDDGIALETDPNVIASNVSKRGNDTIDVTLSSLNEQVLLDVYKQAKERFNRTLLK</sequence>
<protein>
    <submittedName>
        <fullName evidence="1">Golgi-to-ER vesicle coat component</fullName>
    </submittedName>
</protein>
<proteinExistence type="predicted"/>
<reference evidence="1" key="1">
    <citation type="submission" date="2022-07" db="EMBL/GenBank/DDBJ databases">
        <title>Phylogenomic reconstructions and comparative analyses of Kickxellomycotina fungi.</title>
        <authorList>
            <person name="Reynolds N.K."/>
            <person name="Stajich J.E."/>
            <person name="Barry K."/>
            <person name="Grigoriev I.V."/>
            <person name="Crous P."/>
            <person name="Smith M.E."/>
        </authorList>
    </citation>
    <scope>NUCLEOTIDE SEQUENCE</scope>
    <source>
        <strain evidence="1">CBS 102833</strain>
    </source>
</reference>
<evidence type="ECO:0000313" key="2">
    <source>
        <dbReference type="Proteomes" id="UP001140096"/>
    </source>
</evidence>
<dbReference type="Proteomes" id="UP001140096">
    <property type="component" value="Unassembled WGS sequence"/>
</dbReference>